<dbReference type="Gene3D" id="3.40.50.1820">
    <property type="entry name" value="alpha/beta hydrolase"/>
    <property type="match status" value="1"/>
</dbReference>
<dbReference type="Proteomes" id="UP001500427">
    <property type="component" value="Unassembled WGS sequence"/>
</dbReference>
<organism evidence="2 3">
    <name type="scientific">Terrabacter aeriphilus</name>
    <dbReference type="NCBI Taxonomy" id="515662"/>
    <lineage>
        <taxon>Bacteria</taxon>
        <taxon>Bacillati</taxon>
        <taxon>Actinomycetota</taxon>
        <taxon>Actinomycetes</taxon>
        <taxon>Micrococcales</taxon>
        <taxon>Intrasporangiaceae</taxon>
        <taxon>Terrabacter</taxon>
    </lineage>
</organism>
<reference evidence="3" key="1">
    <citation type="journal article" date="2019" name="Int. J. Syst. Evol. Microbiol.">
        <title>The Global Catalogue of Microorganisms (GCM) 10K type strain sequencing project: providing services to taxonomists for standard genome sequencing and annotation.</title>
        <authorList>
            <consortium name="The Broad Institute Genomics Platform"/>
            <consortium name="The Broad Institute Genome Sequencing Center for Infectious Disease"/>
            <person name="Wu L."/>
            <person name="Ma J."/>
        </authorList>
    </citation>
    <scope>NUCLEOTIDE SEQUENCE [LARGE SCALE GENOMIC DNA]</scope>
    <source>
        <strain evidence="3">JCM 17687</strain>
    </source>
</reference>
<protein>
    <submittedName>
        <fullName evidence="2">Alpha/beta hydrolase</fullName>
    </submittedName>
</protein>
<dbReference type="GO" id="GO:0016787">
    <property type="term" value="F:hydrolase activity"/>
    <property type="evidence" value="ECO:0007669"/>
    <property type="project" value="UniProtKB-KW"/>
</dbReference>
<dbReference type="Pfam" id="PF00561">
    <property type="entry name" value="Abhydrolase_1"/>
    <property type="match status" value="1"/>
</dbReference>
<name>A0ABP9JBA7_9MICO</name>
<keyword evidence="2" id="KW-0378">Hydrolase</keyword>
<dbReference type="RefSeq" id="WP_345507065.1">
    <property type="nucleotide sequence ID" value="NZ_BAABIW010000011.1"/>
</dbReference>
<dbReference type="SUPFAM" id="SSF53474">
    <property type="entry name" value="alpha/beta-Hydrolases"/>
    <property type="match status" value="1"/>
</dbReference>
<accession>A0ABP9JBA7</accession>
<evidence type="ECO:0000313" key="3">
    <source>
        <dbReference type="Proteomes" id="UP001500427"/>
    </source>
</evidence>
<dbReference type="PANTHER" id="PTHR43433">
    <property type="entry name" value="HYDROLASE, ALPHA/BETA FOLD FAMILY PROTEIN"/>
    <property type="match status" value="1"/>
</dbReference>
<dbReference type="PANTHER" id="PTHR43433:SF10">
    <property type="entry name" value="AB HYDROLASE-1 DOMAIN-CONTAINING PROTEIN"/>
    <property type="match status" value="1"/>
</dbReference>
<feature type="domain" description="AB hydrolase-1" evidence="1">
    <location>
        <begin position="29"/>
        <end position="276"/>
    </location>
</feature>
<dbReference type="InterPro" id="IPR000073">
    <property type="entry name" value="AB_hydrolase_1"/>
</dbReference>
<comment type="caution">
    <text evidence="2">The sequence shown here is derived from an EMBL/GenBank/DDBJ whole genome shotgun (WGS) entry which is preliminary data.</text>
</comment>
<evidence type="ECO:0000259" key="1">
    <source>
        <dbReference type="Pfam" id="PF00561"/>
    </source>
</evidence>
<keyword evidence="3" id="KW-1185">Reference proteome</keyword>
<dbReference type="InterPro" id="IPR029058">
    <property type="entry name" value="AB_hydrolase_fold"/>
</dbReference>
<gene>
    <name evidence="2" type="ORF">GCM10023258_17310</name>
</gene>
<evidence type="ECO:0000313" key="2">
    <source>
        <dbReference type="EMBL" id="GAA5024884.1"/>
    </source>
</evidence>
<dbReference type="InterPro" id="IPR050471">
    <property type="entry name" value="AB_hydrolase"/>
</dbReference>
<sequence length="294" mass="30416">MTTDGRSRLRLPDGRRLDVWQGGDRSGRPVLFLHGTPGGRLQAALGDGPARRAGVRLLAFSRPGYGGSSDARTSLASVADDAAAVTDLLGVDRFAVLGVSGGGPFALGVAARRPDRVTRVGVVAGPGPLLAEELVADLTVSDGLADGPAEDPSEDPAVRAALAGDHDAAVALRDAAAVTGPHAGPRAPVVGGFVSPEILEPWAGSGRPGIPPYRGASRDWLTLTVGWDVDLADVRAPVTLWYGDRDHVVPPAHGRWLHEHLPTSRLVVRAGEGHLATLLTHWGEVLTELAPVGG</sequence>
<dbReference type="EMBL" id="BAABIW010000011">
    <property type="protein sequence ID" value="GAA5024884.1"/>
    <property type="molecule type" value="Genomic_DNA"/>
</dbReference>
<proteinExistence type="predicted"/>